<gene>
    <name evidence="2" type="ORF">VTJ49DRAFT_3781</name>
</gene>
<dbReference type="Proteomes" id="UP001583172">
    <property type="component" value="Unassembled WGS sequence"/>
</dbReference>
<name>A0ABR3V6N3_HUMIN</name>
<reference evidence="2 3" key="1">
    <citation type="journal article" date="2024" name="Commun. Biol.">
        <title>Comparative genomic analysis of thermophilic fungi reveals convergent evolutionary adaptations and gene losses.</title>
        <authorList>
            <person name="Steindorff A.S."/>
            <person name="Aguilar-Pontes M.V."/>
            <person name="Robinson A.J."/>
            <person name="Andreopoulos B."/>
            <person name="LaButti K."/>
            <person name="Kuo A."/>
            <person name="Mondo S."/>
            <person name="Riley R."/>
            <person name="Otillar R."/>
            <person name="Haridas S."/>
            <person name="Lipzen A."/>
            <person name="Grimwood J."/>
            <person name="Schmutz J."/>
            <person name="Clum A."/>
            <person name="Reid I.D."/>
            <person name="Moisan M.C."/>
            <person name="Butler G."/>
            <person name="Nguyen T.T.M."/>
            <person name="Dewar K."/>
            <person name="Conant G."/>
            <person name="Drula E."/>
            <person name="Henrissat B."/>
            <person name="Hansel C."/>
            <person name="Singer S."/>
            <person name="Hutchinson M.I."/>
            <person name="de Vries R.P."/>
            <person name="Natvig D.O."/>
            <person name="Powell A.J."/>
            <person name="Tsang A."/>
            <person name="Grigoriev I.V."/>
        </authorList>
    </citation>
    <scope>NUCLEOTIDE SEQUENCE [LARGE SCALE GENOMIC DNA]</scope>
    <source>
        <strain evidence="2 3">CBS 620.91</strain>
    </source>
</reference>
<feature type="compositionally biased region" description="Low complexity" evidence="1">
    <location>
        <begin position="395"/>
        <end position="407"/>
    </location>
</feature>
<protein>
    <submittedName>
        <fullName evidence="2">Uncharacterized protein</fullName>
    </submittedName>
</protein>
<feature type="region of interest" description="Disordered" evidence="1">
    <location>
        <begin position="392"/>
        <end position="442"/>
    </location>
</feature>
<feature type="region of interest" description="Disordered" evidence="1">
    <location>
        <begin position="300"/>
        <end position="341"/>
    </location>
</feature>
<feature type="region of interest" description="Disordered" evidence="1">
    <location>
        <begin position="248"/>
        <end position="267"/>
    </location>
</feature>
<comment type="caution">
    <text evidence="2">The sequence shown here is derived from an EMBL/GenBank/DDBJ whole genome shotgun (WGS) entry which is preliminary data.</text>
</comment>
<keyword evidence="3" id="KW-1185">Reference proteome</keyword>
<sequence length="582" mass="63595">MVSTSKDTLHRIRKTLEPYVRPRDEVGRIRQILAAHLDSCLEDGVAVEPLALVDSNGVKSLSTARGLQKEYLEALDANIKAHREFEECCHHFRRVEAESRGTEADRGLDHLKEHLATIQLRQRRDKLEAIEGCLTTLTQKPAASPGFLDPGEVFKDSRPLPDVPKDLVAALGAESTSNRPPLKELIDQLERHVLQAKLLLTREEQLLEQVKARSTARPGSVSDGAKLEALNKTRVELIAWIEAELSKSGENNDDGTSQHTSAHHRQSQTELINMDEQLASIKEKYAQYVDARKTLLRLVSDQPQPVLAPPKPEPTPTASPNPPSTTAPSGPPPPPPPTAHLFSPYLDRLLSTSREQRGLIAHKSHLNATITKQVRENLHVLDRLADESQLLPAHASSSSSSSASAAAGSPTRRDRSASFADPSSGGIAAAADSGTGSGSGPSARVRPWVLAADSAKIATLETVAEKIEEGQMALESTMRTLGEVEELVVVVDRERPVTAAGETPARAAAKKTEEEEEEEEEEEDLWLPPSRRQSVADRRAGVRRHTVASKVEQQKTQQQVKTVWDVLDGSLGLLRADRDNNP</sequence>
<accession>A0ABR3V6N3</accession>
<proteinExistence type="predicted"/>
<dbReference type="EMBL" id="JAZGSY010000295">
    <property type="protein sequence ID" value="KAL1837429.1"/>
    <property type="molecule type" value="Genomic_DNA"/>
</dbReference>
<feature type="region of interest" description="Disordered" evidence="1">
    <location>
        <begin position="499"/>
        <end position="555"/>
    </location>
</feature>
<evidence type="ECO:0000313" key="3">
    <source>
        <dbReference type="Proteomes" id="UP001583172"/>
    </source>
</evidence>
<feature type="compositionally biased region" description="Acidic residues" evidence="1">
    <location>
        <begin position="514"/>
        <end position="525"/>
    </location>
</feature>
<feature type="compositionally biased region" description="Pro residues" evidence="1">
    <location>
        <begin position="306"/>
        <end position="338"/>
    </location>
</feature>
<evidence type="ECO:0000313" key="2">
    <source>
        <dbReference type="EMBL" id="KAL1837429.1"/>
    </source>
</evidence>
<feature type="compositionally biased region" description="Low complexity" evidence="1">
    <location>
        <begin position="420"/>
        <end position="434"/>
    </location>
</feature>
<evidence type="ECO:0000256" key="1">
    <source>
        <dbReference type="SAM" id="MobiDB-lite"/>
    </source>
</evidence>
<organism evidence="2 3">
    <name type="scientific">Humicola insolens</name>
    <name type="common">Soft-rot fungus</name>
    <dbReference type="NCBI Taxonomy" id="85995"/>
    <lineage>
        <taxon>Eukaryota</taxon>
        <taxon>Fungi</taxon>
        <taxon>Dikarya</taxon>
        <taxon>Ascomycota</taxon>
        <taxon>Pezizomycotina</taxon>
        <taxon>Sordariomycetes</taxon>
        <taxon>Sordariomycetidae</taxon>
        <taxon>Sordariales</taxon>
        <taxon>Chaetomiaceae</taxon>
        <taxon>Mycothermus</taxon>
    </lineage>
</organism>